<sequence>MNCTRCHHTDEAHVTTAESDSILKRGKCMIPSCTCKQYSDAIEKIDEELL</sequence>
<reference evidence="1" key="1">
    <citation type="submission" date="2018-05" db="EMBL/GenBank/DDBJ databases">
        <authorList>
            <person name="Lanie J.A."/>
            <person name="Ng W.-L."/>
            <person name="Kazmierczak K.M."/>
            <person name="Andrzejewski T.M."/>
            <person name="Davidsen T.M."/>
            <person name="Wayne K.J."/>
            <person name="Tettelin H."/>
            <person name="Glass J.I."/>
            <person name="Rusch D."/>
            <person name="Podicherti R."/>
            <person name="Tsui H.-C.T."/>
            <person name="Winkler M.E."/>
        </authorList>
    </citation>
    <scope>NUCLEOTIDE SEQUENCE</scope>
</reference>
<dbReference type="AlphaFoldDB" id="A0A382ET71"/>
<gene>
    <name evidence="1" type="ORF">METZ01_LOCUS206732</name>
</gene>
<proteinExistence type="predicted"/>
<name>A0A382ET71_9ZZZZ</name>
<protein>
    <submittedName>
        <fullName evidence="1">Uncharacterized protein</fullName>
    </submittedName>
</protein>
<dbReference type="EMBL" id="UINC01046189">
    <property type="protein sequence ID" value="SVB53878.1"/>
    <property type="molecule type" value="Genomic_DNA"/>
</dbReference>
<evidence type="ECO:0000313" key="1">
    <source>
        <dbReference type="EMBL" id="SVB53878.1"/>
    </source>
</evidence>
<accession>A0A382ET71</accession>
<organism evidence="1">
    <name type="scientific">marine metagenome</name>
    <dbReference type="NCBI Taxonomy" id="408172"/>
    <lineage>
        <taxon>unclassified sequences</taxon>
        <taxon>metagenomes</taxon>
        <taxon>ecological metagenomes</taxon>
    </lineage>
</organism>